<reference evidence="10" key="1">
    <citation type="submission" date="2016-10" db="EMBL/GenBank/DDBJ databases">
        <authorList>
            <person name="Jeantristanb JTB J.-T."/>
            <person name="Ricardo R."/>
        </authorList>
    </citation>
    <scope>NUCLEOTIDE SEQUENCE [LARGE SCALE GENOMIC DNA]</scope>
</reference>
<dbReference type="SUPFAM" id="SSF54197">
    <property type="entry name" value="HIT-like"/>
    <property type="match status" value="1"/>
</dbReference>
<dbReference type="PANTHER" id="PTHR12072:SF4">
    <property type="entry name" value="CWF19-LIKE PROTEIN 1"/>
    <property type="match status" value="1"/>
</dbReference>
<evidence type="ECO:0000259" key="8">
    <source>
        <dbReference type="Pfam" id="PF13696"/>
    </source>
</evidence>
<proteinExistence type="predicted"/>
<keyword evidence="4" id="KW-0862">Zinc</keyword>
<dbReference type="Pfam" id="PF04676">
    <property type="entry name" value="CwfJ_C_2"/>
    <property type="match status" value="1"/>
</dbReference>
<gene>
    <name evidence="9" type="ORF">BZ3500_MVSOF-1268-A1-R1_CHR4-4G07547</name>
</gene>
<keyword evidence="10" id="KW-1185">Reference proteome</keyword>
<dbReference type="Pfam" id="PF13696">
    <property type="entry name" value="zf-CCHC_2"/>
    <property type="match status" value="1"/>
</dbReference>
<keyword evidence="1" id="KW-0507">mRNA processing</keyword>
<dbReference type="Pfam" id="PF04677">
    <property type="entry name" value="CwfJ_C_1"/>
    <property type="match status" value="1"/>
</dbReference>
<sequence>MATTTPSSAPAAVKVLVTGPPTKLSTYFSKLATLQAKHSFDLVLALDLFSGLPDDDLDLAQLMAGVIEVPKDVQLYAISGGKGAVPNKVREAVKGGGQVTERLSFLGKTGVLTLASGLRLATFAGSYEPELFKATEQDPDADLVDPLSAAHFTSTDLESLRSLLSPAQRPNSSLPPKPIPAPDILLTTSLPASLPLLSALALPATAKGQPFSSELDEVVRMSRPRYHFIGGTGVFWEREPFQWNDGSRQVCRSICLGEMGAKGKERVSQLGGWAGLESFICILEPTRTDTASRALQAFYAFSIVPGGPPPNPLPTSMTPSPYSLDSSQSKRGTKRPAGSLDQNNGTNEYGVPNYIFGAGGKNGNNKRGRNGADGGERRPPPEHYTCNICEQKGHWIQDCPEKVERDAQRAAARAGVGGGSKKPIQPDECWFCLSNPKVTKHLIASIGSETYLTLPKGQLCPTGPNGEPNEKSPVPGGGHVLIIPIAHYPTLLSVPADQAVPIVAEIERYKSALKTCYAAFGASPVAFEVGRLSGKGGHAHIQICPIPNALLDKVEQVFIDQGQKQNVIFKEASSSSLSSEGLKKLGISDNYFRVDLPNGKTLVHSIEQGARFGLQFGREALAVLMELPERADWKACSKNEQLEKKECIAFKKAFKNFDPME</sequence>
<dbReference type="Gene3D" id="3.30.428.10">
    <property type="entry name" value="HIT-like"/>
    <property type="match status" value="1"/>
</dbReference>
<evidence type="ECO:0000256" key="4">
    <source>
        <dbReference type="ARBA" id="ARBA00022833"/>
    </source>
</evidence>
<evidence type="ECO:0000256" key="5">
    <source>
        <dbReference type="SAM" id="MobiDB-lite"/>
    </source>
</evidence>
<dbReference type="GO" id="GO:0008270">
    <property type="term" value="F:zinc ion binding"/>
    <property type="evidence" value="ECO:0007669"/>
    <property type="project" value="UniProtKB-KW"/>
</dbReference>
<dbReference type="InterPro" id="IPR025829">
    <property type="entry name" value="Zn_knuckle_CX2CX3GHX4C"/>
</dbReference>
<evidence type="ECO:0000256" key="3">
    <source>
        <dbReference type="ARBA" id="ARBA00022771"/>
    </source>
</evidence>
<dbReference type="InterPro" id="IPR036875">
    <property type="entry name" value="Znf_CCHC_sf"/>
</dbReference>
<dbReference type="Gene3D" id="4.10.60.10">
    <property type="entry name" value="Zinc finger, CCHC-type"/>
    <property type="match status" value="1"/>
</dbReference>
<dbReference type="EMBL" id="FMWP01000089">
    <property type="protein sequence ID" value="SCZ96681.1"/>
    <property type="molecule type" value="Genomic_DNA"/>
</dbReference>
<protein>
    <submittedName>
        <fullName evidence="9">BZ3500_MvSof-1268-A1-R1_Chr4-4g07547 protein</fullName>
    </submittedName>
</protein>
<evidence type="ECO:0000259" key="6">
    <source>
        <dbReference type="Pfam" id="PF04676"/>
    </source>
</evidence>
<feature type="domain" description="Zinc knuckle CX2CX3GHX4C" evidence="8">
    <location>
        <begin position="381"/>
        <end position="401"/>
    </location>
</feature>
<dbReference type="GO" id="GO:0071014">
    <property type="term" value="C:post-mRNA release spliceosomal complex"/>
    <property type="evidence" value="ECO:0007669"/>
    <property type="project" value="TreeGrafter"/>
</dbReference>
<dbReference type="InterPro" id="IPR040194">
    <property type="entry name" value="Cwf19-like"/>
</dbReference>
<feature type="domain" description="Cwf19-like protein C-terminal" evidence="6">
    <location>
        <begin position="590"/>
        <end position="658"/>
    </location>
</feature>
<keyword evidence="2" id="KW-0479">Metal-binding</keyword>
<dbReference type="OrthoDB" id="444325at2759"/>
<dbReference type="GO" id="GO:0000398">
    <property type="term" value="P:mRNA splicing, via spliceosome"/>
    <property type="evidence" value="ECO:0007669"/>
    <property type="project" value="TreeGrafter"/>
</dbReference>
<dbReference type="InterPro" id="IPR006768">
    <property type="entry name" value="Cwf19-like_C_dom-1"/>
</dbReference>
<dbReference type="AlphaFoldDB" id="A0A2X0LCR3"/>
<accession>A0A2X0LCR3</accession>
<dbReference type="GO" id="GO:0061632">
    <property type="term" value="F:RNA lariat debranching enzyme activator activity"/>
    <property type="evidence" value="ECO:0007669"/>
    <property type="project" value="TreeGrafter"/>
</dbReference>
<dbReference type="SUPFAM" id="SSF57756">
    <property type="entry name" value="Retrovirus zinc finger-like domains"/>
    <property type="match status" value="1"/>
</dbReference>
<evidence type="ECO:0000256" key="2">
    <source>
        <dbReference type="ARBA" id="ARBA00022723"/>
    </source>
</evidence>
<feature type="domain" description="Cwf19-like C-terminal" evidence="7">
    <location>
        <begin position="421"/>
        <end position="558"/>
    </location>
</feature>
<evidence type="ECO:0000313" key="9">
    <source>
        <dbReference type="EMBL" id="SCZ96681.1"/>
    </source>
</evidence>
<dbReference type="Proteomes" id="UP000249723">
    <property type="component" value="Unassembled WGS sequence"/>
</dbReference>
<dbReference type="STRING" id="289078.A0A2X0LCR3"/>
<name>A0A2X0LCR3_9BASI</name>
<evidence type="ECO:0000313" key="10">
    <source>
        <dbReference type="Proteomes" id="UP000249723"/>
    </source>
</evidence>
<dbReference type="GO" id="GO:0003676">
    <property type="term" value="F:nucleic acid binding"/>
    <property type="evidence" value="ECO:0007669"/>
    <property type="project" value="InterPro"/>
</dbReference>
<dbReference type="PANTHER" id="PTHR12072">
    <property type="entry name" value="CWF19, CELL CYCLE CONTROL PROTEIN"/>
    <property type="match status" value="1"/>
</dbReference>
<organism evidence="9 10">
    <name type="scientific">Microbotryum saponariae</name>
    <dbReference type="NCBI Taxonomy" id="289078"/>
    <lineage>
        <taxon>Eukaryota</taxon>
        <taxon>Fungi</taxon>
        <taxon>Dikarya</taxon>
        <taxon>Basidiomycota</taxon>
        <taxon>Pucciniomycotina</taxon>
        <taxon>Microbotryomycetes</taxon>
        <taxon>Microbotryales</taxon>
        <taxon>Microbotryaceae</taxon>
        <taxon>Microbotryum</taxon>
    </lineage>
</organism>
<feature type="region of interest" description="Disordered" evidence="5">
    <location>
        <begin position="310"/>
        <end position="380"/>
    </location>
</feature>
<dbReference type="InterPro" id="IPR036265">
    <property type="entry name" value="HIT-like_sf"/>
</dbReference>
<evidence type="ECO:0000256" key="1">
    <source>
        <dbReference type="ARBA" id="ARBA00022664"/>
    </source>
</evidence>
<keyword evidence="3" id="KW-0863">Zinc-finger</keyword>
<evidence type="ECO:0000259" key="7">
    <source>
        <dbReference type="Pfam" id="PF04677"/>
    </source>
</evidence>
<dbReference type="InterPro" id="IPR006767">
    <property type="entry name" value="Cwf19-like_C_dom-2"/>
</dbReference>